<comment type="similarity">
    <text evidence="7">Belongs to the DNA polymerase HolA subunit family.</text>
</comment>
<dbReference type="SUPFAM" id="SSF48019">
    <property type="entry name" value="post-AAA+ oligomerization domain-like"/>
    <property type="match status" value="1"/>
</dbReference>
<dbReference type="Gene3D" id="1.20.272.10">
    <property type="match status" value="1"/>
</dbReference>
<keyword evidence="12" id="KW-1185">Reference proteome</keyword>
<dbReference type="EMBL" id="FMYI01000003">
    <property type="protein sequence ID" value="SDB97785.1"/>
    <property type="molecule type" value="Genomic_DNA"/>
</dbReference>
<dbReference type="InterPro" id="IPR005790">
    <property type="entry name" value="DNA_polIII_delta"/>
</dbReference>
<proteinExistence type="inferred from homology"/>
<dbReference type="EC" id="2.7.7.7" evidence="1"/>
<organism evidence="11 12">
    <name type="scientific">Pelagirhabdus alkalitolerans</name>
    <dbReference type="NCBI Taxonomy" id="1612202"/>
    <lineage>
        <taxon>Bacteria</taxon>
        <taxon>Bacillati</taxon>
        <taxon>Bacillota</taxon>
        <taxon>Bacilli</taxon>
        <taxon>Bacillales</taxon>
        <taxon>Bacillaceae</taxon>
        <taxon>Pelagirhabdus</taxon>
    </lineage>
</organism>
<dbReference type="GO" id="GO:0006261">
    <property type="term" value="P:DNA-templated DNA replication"/>
    <property type="evidence" value="ECO:0007669"/>
    <property type="project" value="TreeGrafter"/>
</dbReference>
<evidence type="ECO:0000256" key="6">
    <source>
        <dbReference type="ARBA" id="ARBA00022932"/>
    </source>
</evidence>
<dbReference type="Gene3D" id="3.40.50.300">
    <property type="entry name" value="P-loop containing nucleotide triphosphate hydrolases"/>
    <property type="match status" value="1"/>
</dbReference>
<evidence type="ECO:0000313" key="11">
    <source>
        <dbReference type="EMBL" id="SDB97785.1"/>
    </source>
</evidence>
<name>A0A1G6HVB8_9BACI</name>
<keyword evidence="4" id="KW-0548">Nucleotidyltransferase</keyword>
<evidence type="ECO:0000259" key="10">
    <source>
        <dbReference type="Pfam" id="PF21694"/>
    </source>
</evidence>
<sequence>MNYIEARKELKNKPLPNLFLIYGTEDYLIESIVSQISERVLKTDDDQIERFDLEETPIEDCVLETETYPFFGGEKIVLADQAYFLTAQKSKSTIEHQIDALINYVENPVDFSTLILVAPFEKLDERKKIVKTLKNQAMTIHCEEVKSWHYHKWVDHLLDEHQLSIDPKAKDILVDKTGTHLAILENEIKKLALYVAEDTHVTEEIASQLVSNNGQSSGLNLVDAVMNKDLKKAIEVYKDLLHLNEEPIALIALLASQLRTIYQVKRLKTKGYSQKQMAQQLKVHSYLIKMTLERERRFDLEALYQALSILKETDLAIKQGKMDKNLAFEMLLYKLIHQLK</sequence>
<evidence type="ECO:0000313" key="12">
    <source>
        <dbReference type="Proteomes" id="UP000242949"/>
    </source>
</evidence>
<dbReference type="RefSeq" id="WP_090794434.1">
    <property type="nucleotide sequence ID" value="NZ_FMYI01000003.1"/>
</dbReference>
<keyword evidence="5" id="KW-0235">DNA replication</keyword>
<comment type="catalytic activity">
    <reaction evidence="8">
        <text>DNA(n) + a 2'-deoxyribonucleoside 5'-triphosphate = DNA(n+1) + diphosphate</text>
        <dbReference type="Rhea" id="RHEA:22508"/>
        <dbReference type="Rhea" id="RHEA-COMP:17339"/>
        <dbReference type="Rhea" id="RHEA-COMP:17340"/>
        <dbReference type="ChEBI" id="CHEBI:33019"/>
        <dbReference type="ChEBI" id="CHEBI:61560"/>
        <dbReference type="ChEBI" id="CHEBI:173112"/>
        <dbReference type="EC" id="2.7.7.7"/>
    </reaction>
</comment>
<evidence type="ECO:0000256" key="7">
    <source>
        <dbReference type="ARBA" id="ARBA00034754"/>
    </source>
</evidence>
<evidence type="ECO:0000256" key="4">
    <source>
        <dbReference type="ARBA" id="ARBA00022695"/>
    </source>
</evidence>
<keyword evidence="3" id="KW-0808">Transferase</keyword>
<evidence type="ECO:0000256" key="3">
    <source>
        <dbReference type="ARBA" id="ARBA00022679"/>
    </source>
</evidence>
<evidence type="ECO:0000256" key="5">
    <source>
        <dbReference type="ARBA" id="ARBA00022705"/>
    </source>
</evidence>
<dbReference type="Pfam" id="PF06144">
    <property type="entry name" value="DNA_pol3_delta"/>
    <property type="match status" value="1"/>
</dbReference>
<dbReference type="NCBIfam" id="TIGR01128">
    <property type="entry name" value="holA"/>
    <property type="match status" value="1"/>
</dbReference>
<evidence type="ECO:0000256" key="2">
    <source>
        <dbReference type="ARBA" id="ARBA00017703"/>
    </source>
</evidence>
<dbReference type="InterPro" id="IPR010372">
    <property type="entry name" value="DNA_pol3_delta_N"/>
</dbReference>
<dbReference type="Proteomes" id="UP000242949">
    <property type="component" value="Unassembled WGS sequence"/>
</dbReference>
<dbReference type="GO" id="GO:0003887">
    <property type="term" value="F:DNA-directed DNA polymerase activity"/>
    <property type="evidence" value="ECO:0007669"/>
    <property type="project" value="UniProtKB-KW"/>
</dbReference>
<keyword evidence="6" id="KW-0239">DNA-directed DNA polymerase</keyword>
<dbReference type="InterPro" id="IPR008921">
    <property type="entry name" value="DNA_pol3_clamp-load_cplx_C"/>
</dbReference>
<dbReference type="PANTHER" id="PTHR34388">
    <property type="entry name" value="DNA POLYMERASE III SUBUNIT DELTA"/>
    <property type="match status" value="1"/>
</dbReference>
<gene>
    <name evidence="11" type="ORF">SAMN05421734_103230</name>
</gene>
<feature type="domain" description="DNA polymerase III delta N-terminal" evidence="9">
    <location>
        <begin position="19"/>
        <end position="143"/>
    </location>
</feature>
<evidence type="ECO:0000256" key="1">
    <source>
        <dbReference type="ARBA" id="ARBA00012417"/>
    </source>
</evidence>
<protein>
    <recommendedName>
        <fullName evidence="2">DNA polymerase III subunit delta</fullName>
        <ecNumber evidence="1">2.7.7.7</ecNumber>
    </recommendedName>
</protein>
<dbReference type="SUPFAM" id="SSF52540">
    <property type="entry name" value="P-loop containing nucleoside triphosphate hydrolases"/>
    <property type="match status" value="1"/>
</dbReference>
<dbReference type="PANTHER" id="PTHR34388:SF1">
    <property type="entry name" value="DNA POLYMERASE III SUBUNIT DELTA"/>
    <property type="match status" value="1"/>
</dbReference>
<dbReference type="InterPro" id="IPR027417">
    <property type="entry name" value="P-loop_NTPase"/>
</dbReference>
<dbReference type="STRING" id="1612202.SAMN05421734_103230"/>
<reference evidence="12" key="1">
    <citation type="submission" date="2016-09" db="EMBL/GenBank/DDBJ databases">
        <authorList>
            <person name="Varghese N."/>
            <person name="Submissions S."/>
        </authorList>
    </citation>
    <scope>NUCLEOTIDE SEQUENCE [LARGE SCALE GENOMIC DNA]</scope>
    <source>
        <strain evidence="12">S5</strain>
    </source>
</reference>
<feature type="domain" description="DNA polymerase III delta subunit-like C-terminal" evidence="10">
    <location>
        <begin position="219"/>
        <end position="335"/>
    </location>
</feature>
<dbReference type="InterPro" id="IPR048466">
    <property type="entry name" value="DNA_pol3_delta-like_C"/>
</dbReference>
<dbReference type="OrthoDB" id="9775929at2"/>
<evidence type="ECO:0000256" key="8">
    <source>
        <dbReference type="ARBA" id="ARBA00049244"/>
    </source>
</evidence>
<dbReference type="Pfam" id="PF21694">
    <property type="entry name" value="DNA_pol3_delta_C"/>
    <property type="match status" value="1"/>
</dbReference>
<dbReference type="AlphaFoldDB" id="A0A1G6HVB8"/>
<evidence type="ECO:0000259" key="9">
    <source>
        <dbReference type="Pfam" id="PF06144"/>
    </source>
</evidence>
<dbReference type="GO" id="GO:0003677">
    <property type="term" value="F:DNA binding"/>
    <property type="evidence" value="ECO:0007669"/>
    <property type="project" value="InterPro"/>
</dbReference>
<accession>A0A1G6HVB8</accession>
<dbReference type="GO" id="GO:0009360">
    <property type="term" value="C:DNA polymerase III complex"/>
    <property type="evidence" value="ECO:0007669"/>
    <property type="project" value="InterPro"/>
</dbReference>
<dbReference type="Gene3D" id="1.10.8.60">
    <property type="match status" value="1"/>
</dbReference>